<evidence type="ECO:0000259" key="17">
    <source>
        <dbReference type="Pfam" id="PF14691"/>
    </source>
</evidence>
<protein>
    <recommendedName>
        <fullName evidence="4">dihydropyrimidine dehydrogenase (NADP(+))</fullName>
        <ecNumber evidence="4">1.3.1.2</ecNumber>
    </recommendedName>
    <alternativeName>
        <fullName evidence="14">Dihydrothymine dehydrogenase</fullName>
    </alternativeName>
    <alternativeName>
        <fullName evidence="13">Dihydrouracil dehydrogenase</fullName>
    </alternativeName>
</protein>
<evidence type="ECO:0000259" key="16">
    <source>
        <dbReference type="Pfam" id="PF07992"/>
    </source>
</evidence>
<comment type="cofactor">
    <cofactor evidence="1">
        <name>[4Fe-4S] cluster</name>
        <dbReference type="ChEBI" id="CHEBI:49883"/>
    </cofactor>
</comment>
<organism evidence="18 19">
    <name type="scientific">Pseudocohnilembus persalinus</name>
    <name type="common">Ciliate</name>
    <dbReference type="NCBI Taxonomy" id="266149"/>
    <lineage>
        <taxon>Eukaryota</taxon>
        <taxon>Sar</taxon>
        <taxon>Alveolata</taxon>
        <taxon>Ciliophora</taxon>
        <taxon>Intramacronucleata</taxon>
        <taxon>Oligohymenophorea</taxon>
        <taxon>Scuticociliatia</taxon>
        <taxon>Philasterida</taxon>
        <taxon>Pseudocohnilembidae</taxon>
        <taxon>Pseudocohnilembus</taxon>
    </lineage>
</organism>
<evidence type="ECO:0000256" key="12">
    <source>
        <dbReference type="ARBA" id="ARBA00023014"/>
    </source>
</evidence>
<dbReference type="AlphaFoldDB" id="A0A0V0R6T5"/>
<dbReference type="InterPro" id="IPR009051">
    <property type="entry name" value="Helical_ferredxn"/>
</dbReference>
<evidence type="ECO:0000256" key="1">
    <source>
        <dbReference type="ARBA" id="ARBA00001966"/>
    </source>
</evidence>
<evidence type="ECO:0000256" key="8">
    <source>
        <dbReference type="ARBA" id="ARBA00022827"/>
    </source>
</evidence>
<comment type="cofactor">
    <cofactor evidence="2">
        <name>FAD</name>
        <dbReference type="ChEBI" id="CHEBI:57692"/>
    </cofactor>
</comment>
<evidence type="ECO:0000256" key="6">
    <source>
        <dbReference type="ARBA" id="ARBA00022723"/>
    </source>
</evidence>
<reference evidence="18 19" key="1">
    <citation type="journal article" date="2015" name="Sci. Rep.">
        <title>Genome of the facultative scuticociliatosis pathogen Pseudocohnilembus persalinus provides insight into its virulence through horizontal gene transfer.</title>
        <authorList>
            <person name="Xiong J."/>
            <person name="Wang G."/>
            <person name="Cheng J."/>
            <person name="Tian M."/>
            <person name="Pan X."/>
            <person name="Warren A."/>
            <person name="Jiang C."/>
            <person name="Yuan D."/>
            <person name="Miao W."/>
        </authorList>
    </citation>
    <scope>NUCLEOTIDE SEQUENCE [LARGE SCALE GENOMIC DNA]</scope>
    <source>
        <strain evidence="18">36N120E</strain>
    </source>
</reference>
<evidence type="ECO:0000256" key="4">
    <source>
        <dbReference type="ARBA" id="ARBA00013004"/>
    </source>
</evidence>
<evidence type="ECO:0000256" key="14">
    <source>
        <dbReference type="ARBA" id="ARBA00032722"/>
    </source>
</evidence>
<keyword evidence="8" id="KW-0285">Flavoprotein</keyword>
<dbReference type="InterPro" id="IPR028261">
    <property type="entry name" value="DPD_II"/>
</dbReference>
<dbReference type="GO" id="GO:0046872">
    <property type="term" value="F:metal ion binding"/>
    <property type="evidence" value="ECO:0007669"/>
    <property type="project" value="UniProtKB-KW"/>
</dbReference>
<dbReference type="EC" id="1.3.1.2" evidence="4"/>
<dbReference type="SUPFAM" id="SSF51395">
    <property type="entry name" value="FMN-linked oxidoreductases"/>
    <property type="match status" value="1"/>
</dbReference>
<name>A0A0V0R6T5_PSEPJ</name>
<evidence type="ECO:0000256" key="2">
    <source>
        <dbReference type="ARBA" id="ARBA00001974"/>
    </source>
</evidence>
<dbReference type="InterPro" id="IPR005720">
    <property type="entry name" value="Dihydroorotate_DH_cat"/>
</dbReference>
<gene>
    <name evidence="18" type="ORF">PPERSA_12157</name>
</gene>
<dbReference type="Gene3D" id="3.50.50.60">
    <property type="entry name" value="FAD/NAD(P)-binding domain"/>
    <property type="match status" value="2"/>
</dbReference>
<evidence type="ECO:0000313" key="19">
    <source>
        <dbReference type="Proteomes" id="UP000054937"/>
    </source>
</evidence>
<dbReference type="GO" id="GO:0019483">
    <property type="term" value="P:beta-alanine biosynthetic process"/>
    <property type="evidence" value="ECO:0007669"/>
    <property type="project" value="UniProtKB-UniPathway"/>
</dbReference>
<dbReference type="Pfam" id="PF07992">
    <property type="entry name" value="Pyr_redox_2"/>
    <property type="match status" value="1"/>
</dbReference>
<evidence type="ECO:0000256" key="9">
    <source>
        <dbReference type="ARBA" id="ARBA00022857"/>
    </source>
</evidence>
<feature type="domain" description="Dihydroorotate dehydrogenase catalytic" evidence="15">
    <location>
        <begin position="554"/>
        <end position="728"/>
    </location>
</feature>
<dbReference type="GO" id="GO:0002058">
    <property type="term" value="F:uracil binding"/>
    <property type="evidence" value="ECO:0007669"/>
    <property type="project" value="TreeGrafter"/>
</dbReference>
<evidence type="ECO:0000259" key="15">
    <source>
        <dbReference type="Pfam" id="PF01180"/>
    </source>
</evidence>
<keyword evidence="9" id="KW-0521">NADP</keyword>
<evidence type="ECO:0000256" key="13">
    <source>
        <dbReference type="ARBA" id="ARBA00030119"/>
    </source>
</evidence>
<evidence type="ECO:0000313" key="18">
    <source>
        <dbReference type="EMBL" id="KRX10199.1"/>
    </source>
</evidence>
<dbReference type="SUPFAM" id="SSF46548">
    <property type="entry name" value="alpha-helical ferredoxin"/>
    <property type="match status" value="1"/>
</dbReference>
<keyword evidence="8" id="KW-0274">FAD</keyword>
<dbReference type="GO" id="GO:0005737">
    <property type="term" value="C:cytoplasm"/>
    <property type="evidence" value="ECO:0007669"/>
    <property type="project" value="InterPro"/>
</dbReference>
<dbReference type="GO" id="GO:0050661">
    <property type="term" value="F:NADP binding"/>
    <property type="evidence" value="ECO:0007669"/>
    <property type="project" value="TreeGrafter"/>
</dbReference>
<dbReference type="UniPathway" id="UPA00131"/>
<dbReference type="EMBL" id="LDAU01000037">
    <property type="protein sequence ID" value="KRX10199.1"/>
    <property type="molecule type" value="Genomic_DNA"/>
</dbReference>
<keyword evidence="6" id="KW-0479">Metal-binding</keyword>
<dbReference type="InterPro" id="IPR036188">
    <property type="entry name" value="FAD/NAD-bd_sf"/>
</dbReference>
<keyword evidence="7" id="KW-0677">Repeat</keyword>
<dbReference type="GO" id="GO:0051539">
    <property type="term" value="F:4 iron, 4 sulfur cluster binding"/>
    <property type="evidence" value="ECO:0007669"/>
    <property type="project" value="UniProtKB-KW"/>
</dbReference>
<feature type="domain" description="FAD/NAD(P)-binding" evidence="16">
    <location>
        <begin position="218"/>
        <end position="510"/>
    </location>
</feature>
<sequence length="827" mass="91986">MLSKFVQNSKKQITSLQSLQAYKKATASNYLNKKGGAHNNLFNYDERESDLMKTTQLNFATPTVRPTKQREIFSDKECNSTRQKPVLNNWQKDWEPMNEEEAVREAQRCLKCTDAPCQKGCSTSIDIKTFIYCIEQKNWYGAAKTILSDNPVALSCGLLCPVSKLCAGPCNMFFSEDGPIKINHLQDRALKVFKSMGVKQVRDPKLPKNLPKSYEQPIALIGCGAASISCATFLARLGYKNVHVFERDQRGGGLISTEIPRNRASLSGLDFEISLMQDLGVKVHYGKALGRDFSLDQLKSEGFKSIFLGSGLPQPQKNLGEIYDINGVYNSKTFLPPICNSTKGIEKNVNEPQVKGKHVLVIGIGDTALDCARSAYRCGASRVSVVFRRGFNDLRANDEIFLPAFYDGCNFIPYSNPTEIIQDDKGNLIGVKFQQNSPNNDLKYEIKENESQVIGCDVLVTAFGAQITENWASQLINPKTGKVYFNENTMQTPIENVFAGGDICGTANLVDAVNDGKTASWYMHKYLQELAGEKVPAEPQLPGFFTEIDQVDISSEIAGIKLVNPYGLASAPPATSYPMIKRAFEAGWGFAVTKTFVLDKDTVTNISPRIYKSSNNATKKEASFANIELVTEKSAEYWIEGCKETKKEYPDHVIVASIMCQYNAEDWQKLVTQCETAPFDCYELNLSCPHGMGEFGMGRATGENPKTVKEITEWVVAKTKKPVFSFIQYGAKALQLASAVMDQDAGTCIYNLNTGLQAHLYLSQRKDLSQKGWIGATPPFNYNEQEITHQAVEPATVPKIVEIAKSQVNHISDIFVLKMWKMLFGLR</sequence>
<dbReference type="PANTHER" id="PTHR43073">
    <property type="entry name" value="DIHYDROPYRIMIDINE DEHYDROGENASE [NADP(+)]"/>
    <property type="match status" value="1"/>
</dbReference>
<evidence type="ECO:0000256" key="10">
    <source>
        <dbReference type="ARBA" id="ARBA00023002"/>
    </source>
</evidence>
<keyword evidence="10" id="KW-0560">Oxidoreductase</keyword>
<dbReference type="GO" id="GO:0006210">
    <property type="term" value="P:thymine catabolic process"/>
    <property type="evidence" value="ECO:0007669"/>
    <property type="project" value="TreeGrafter"/>
</dbReference>
<evidence type="ECO:0000256" key="5">
    <source>
        <dbReference type="ARBA" id="ARBA00022485"/>
    </source>
</evidence>
<dbReference type="Proteomes" id="UP000054937">
    <property type="component" value="Unassembled WGS sequence"/>
</dbReference>
<keyword evidence="19" id="KW-1185">Reference proteome</keyword>
<accession>A0A0V0R6T5</accession>
<dbReference type="InParanoid" id="A0A0V0R6T5"/>
<dbReference type="InterPro" id="IPR013785">
    <property type="entry name" value="Aldolase_TIM"/>
</dbReference>
<dbReference type="PANTHER" id="PTHR43073:SF2">
    <property type="entry name" value="DIHYDROPYRIMIDINE DEHYDROGENASE [NADP(+)]"/>
    <property type="match status" value="1"/>
</dbReference>
<dbReference type="Gene3D" id="1.10.1060.10">
    <property type="entry name" value="Alpha-helical ferredoxin"/>
    <property type="match status" value="1"/>
</dbReference>
<proteinExistence type="predicted"/>
<comment type="caution">
    <text evidence="18">The sequence shown here is derived from an EMBL/GenBank/DDBJ whole genome shotgun (WGS) entry which is preliminary data.</text>
</comment>
<keyword evidence="11" id="KW-0408">Iron</keyword>
<dbReference type="PRINTS" id="PR00419">
    <property type="entry name" value="ADXRDTASE"/>
</dbReference>
<dbReference type="Gene3D" id="3.20.20.70">
    <property type="entry name" value="Aldolase class I"/>
    <property type="match status" value="1"/>
</dbReference>
<feature type="domain" description="Dihydroprymidine dehydrogenase" evidence="17">
    <location>
        <begin position="89"/>
        <end position="195"/>
    </location>
</feature>
<keyword evidence="5" id="KW-0004">4Fe-4S</keyword>
<evidence type="ECO:0000256" key="3">
    <source>
        <dbReference type="ARBA" id="ARBA00004668"/>
    </source>
</evidence>
<dbReference type="Pfam" id="PF01180">
    <property type="entry name" value="DHO_dh"/>
    <property type="match status" value="1"/>
</dbReference>
<keyword evidence="12" id="KW-0411">Iron-sulfur</keyword>
<evidence type="ECO:0000256" key="7">
    <source>
        <dbReference type="ARBA" id="ARBA00022737"/>
    </source>
</evidence>
<dbReference type="OrthoDB" id="286800at2759"/>
<dbReference type="SMR" id="A0A0V0R6T5"/>
<dbReference type="InterPro" id="IPR023753">
    <property type="entry name" value="FAD/NAD-binding_dom"/>
</dbReference>
<dbReference type="GO" id="GO:0006212">
    <property type="term" value="P:uracil catabolic process"/>
    <property type="evidence" value="ECO:0007669"/>
    <property type="project" value="TreeGrafter"/>
</dbReference>
<dbReference type="GO" id="GO:0017113">
    <property type="term" value="F:dihydropyrimidine dehydrogenase (NADP+) activity"/>
    <property type="evidence" value="ECO:0007669"/>
    <property type="project" value="UniProtKB-EC"/>
</dbReference>
<evidence type="ECO:0000256" key="11">
    <source>
        <dbReference type="ARBA" id="ARBA00023004"/>
    </source>
</evidence>
<comment type="pathway">
    <text evidence="3">Amino-acid biosynthesis; beta-alanine biosynthesis.</text>
</comment>
<dbReference type="SUPFAM" id="SSF51971">
    <property type="entry name" value="Nucleotide-binding domain"/>
    <property type="match status" value="1"/>
</dbReference>
<dbReference type="Pfam" id="PF14691">
    <property type="entry name" value="Fer4_20"/>
    <property type="match status" value="1"/>
</dbReference>